<dbReference type="AlphaFoldDB" id="A0A1A6G086"/>
<dbReference type="OrthoDB" id="417078at2759"/>
<accession>A0A1A6G086</accession>
<dbReference type="GO" id="GO:0034236">
    <property type="term" value="F:protein kinase A catalytic subunit binding"/>
    <property type="evidence" value="ECO:0007669"/>
    <property type="project" value="TreeGrafter"/>
</dbReference>
<evidence type="ECO:0000256" key="8">
    <source>
        <dbReference type="ARBA" id="ARBA00022737"/>
    </source>
</evidence>
<evidence type="ECO:0000256" key="4">
    <source>
        <dbReference type="ARBA" id="ARBA00022475"/>
    </source>
</evidence>
<dbReference type="PROSITE" id="PS00889">
    <property type="entry name" value="CNMP_BINDING_2"/>
    <property type="match status" value="1"/>
</dbReference>
<dbReference type="GO" id="GO:0005952">
    <property type="term" value="C:cAMP-dependent protein kinase complex"/>
    <property type="evidence" value="ECO:0007669"/>
    <property type="project" value="InterPro"/>
</dbReference>
<evidence type="ECO:0000256" key="10">
    <source>
        <dbReference type="ARBA" id="ARBA00023136"/>
    </source>
</evidence>
<dbReference type="Pfam" id="PF00027">
    <property type="entry name" value="cNMP_binding"/>
    <property type="match status" value="1"/>
</dbReference>
<dbReference type="CDD" id="cd00038">
    <property type="entry name" value="CAP_ED"/>
    <property type="match status" value="1"/>
</dbReference>
<dbReference type="InterPro" id="IPR018490">
    <property type="entry name" value="cNMP-bd_dom_sf"/>
</dbReference>
<evidence type="ECO:0000256" key="6">
    <source>
        <dbReference type="ARBA" id="ARBA00022553"/>
    </source>
</evidence>
<evidence type="ECO:0000256" key="9">
    <source>
        <dbReference type="ARBA" id="ARBA00022741"/>
    </source>
</evidence>
<dbReference type="PRINTS" id="PR00103">
    <property type="entry name" value="CAMPKINASE"/>
</dbReference>
<dbReference type="Gene3D" id="2.60.120.10">
    <property type="entry name" value="Jelly Rolls"/>
    <property type="match status" value="1"/>
</dbReference>
<comment type="caution">
    <text evidence="15">The sequence shown here is derived from an EMBL/GenBank/DDBJ whole genome shotgun (WGS) entry which is preliminary data.</text>
</comment>
<dbReference type="PANTHER" id="PTHR11635:SF153">
    <property type="entry name" value="CAMP-DEPENDENT PROTEIN KINASE TYPE II-ALPHA REGULATORY SUBUNIT"/>
    <property type="match status" value="1"/>
</dbReference>
<dbReference type="InterPro" id="IPR018488">
    <property type="entry name" value="cNMP-bd_CS"/>
</dbReference>
<evidence type="ECO:0000256" key="5">
    <source>
        <dbReference type="ARBA" id="ARBA00022490"/>
    </source>
</evidence>
<evidence type="ECO:0000256" key="2">
    <source>
        <dbReference type="ARBA" id="ARBA00004496"/>
    </source>
</evidence>
<organism evidence="15 16">
    <name type="scientific">Neotoma lepida</name>
    <name type="common">Desert woodrat</name>
    <dbReference type="NCBI Taxonomy" id="56216"/>
    <lineage>
        <taxon>Eukaryota</taxon>
        <taxon>Metazoa</taxon>
        <taxon>Chordata</taxon>
        <taxon>Craniata</taxon>
        <taxon>Vertebrata</taxon>
        <taxon>Euteleostomi</taxon>
        <taxon>Mammalia</taxon>
        <taxon>Eutheria</taxon>
        <taxon>Euarchontoglires</taxon>
        <taxon>Glires</taxon>
        <taxon>Rodentia</taxon>
        <taxon>Myomorpha</taxon>
        <taxon>Muroidea</taxon>
        <taxon>Cricetidae</taxon>
        <taxon>Neotominae</taxon>
        <taxon>Neotoma</taxon>
    </lineage>
</organism>
<sequence length="176" mass="20074">MTLTWTNWTWQFRLLADLLDEYQSVQKPLILMKKRKIMTQGSKTKTNKNGGNQEVEIAQCHKGQDFGELALVTNKPRAASAYVVGDVKCLVMDLQAFERFLGPRMDIMKRNISHYEEQLVKMFGSNIDLLDPGQGSSSINSAHLLGSFFLDMMSLKNCHSFIHLGTRRLRGLQHVE</sequence>
<evidence type="ECO:0000256" key="7">
    <source>
        <dbReference type="ARBA" id="ARBA00022566"/>
    </source>
</evidence>
<reference evidence="15 16" key="1">
    <citation type="submission" date="2016-06" db="EMBL/GenBank/DDBJ databases">
        <title>The Draft Genome Sequence and Annotation of the Desert Woodrat Neotoma lepida.</title>
        <authorList>
            <person name="Campbell M."/>
            <person name="Oakeson K.F."/>
            <person name="Yandell M."/>
            <person name="Halpert J.R."/>
            <person name="Dearing D."/>
        </authorList>
    </citation>
    <scope>NUCLEOTIDE SEQUENCE [LARGE SCALE GENOMIC DNA]</scope>
    <source>
        <strain evidence="15">417</strain>
        <tissue evidence="15">Liver</tissue>
    </source>
</reference>
<dbReference type="GO" id="GO:0005886">
    <property type="term" value="C:plasma membrane"/>
    <property type="evidence" value="ECO:0007669"/>
    <property type="project" value="UniProtKB-SubCell"/>
</dbReference>
<keyword evidence="8" id="KW-0677">Repeat</keyword>
<evidence type="ECO:0000256" key="1">
    <source>
        <dbReference type="ARBA" id="ARBA00004236"/>
    </source>
</evidence>
<keyword evidence="16" id="KW-1185">Reference proteome</keyword>
<keyword evidence="4" id="KW-1003">Cell membrane</keyword>
<comment type="similarity">
    <text evidence="3">Belongs to the cAMP-dependent kinase regulatory chain family.</text>
</comment>
<dbReference type="STRING" id="56216.A0A1A6G086"/>
<evidence type="ECO:0000256" key="11">
    <source>
        <dbReference type="ARBA" id="ARBA00023149"/>
    </source>
</evidence>
<dbReference type="InterPro" id="IPR000595">
    <property type="entry name" value="cNMP-bd_dom"/>
</dbReference>
<dbReference type="PROSITE" id="PS50042">
    <property type="entry name" value="CNMP_BINDING_3"/>
    <property type="match status" value="1"/>
</dbReference>
<keyword evidence="7" id="KW-0116">cAMP-binding</keyword>
<evidence type="ECO:0000259" key="14">
    <source>
        <dbReference type="PROSITE" id="PS50042"/>
    </source>
</evidence>
<dbReference type="GO" id="GO:0030552">
    <property type="term" value="F:cAMP binding"/>
    <property type="evidence" value="ECO:0007669"/>
    <property type="project" value="UniProtKB-KW"/>
</dbReference>
<evidence type="ECO:0000256" key="3">
    <source>
        <dbReference type="ARBA" id="ARBA00005753"/>
    </source>
</evidence>
<dbReference type="SUPFAM" id="SSF51206">
    <property type="entry name" value="cAMP-binding domain-like"/>
    <property type="match status" value="1"/>
</dbReference>
<dbReference type="GO" id="GO:0004862">
    <property type="term" value="F:cAMP-dependent protein kinase inhibitor activity"/>
    <property type="evidence" value="ECO:0007669"/>
    <property type="project" value="TreeGrafter"/>
</dbReference>
<dbReference type="Proteomes" id="UP000092124">
    <property type="component" value="Unassembled WGS sequence"/>
</dbReference>
<dbReference type="EMBL" id="LZPO01108406">
    <property type="protein sequence ID" value="OBS59220.1"/>
    <property type="molecule type" value="Genomic_DNA"/>
</dbReference>
<keyword evidence="10" id="KW-0472">Membrane</keyword>
<dbReference type="InterPro" id="IPR014710">
    <property type="entry name" value="RmlC-like_jellyroll"/>
</dbReference>
<dbReference type="PANTHER" id="PTHR11635">
    <property type="entry name" value="CAMP-DEPENDENT PROTEIN KINASE REGULATORY CHAIN"/>
    <property type="match status" value="1"/>
</dbReference>
<gene>
    <name evidence="15" type="ORF">A6R68_09653</name>
</gene>
<protein>
    <recommendedName>
        <fullName evidence="13">cAMP-dependent protein kinase type II-alpha regulatory subunit</fullName>
    </recommendedName>
</protein>
<proteinExistence type="inferred from homology"/>
<comment type="subcellular location">
    <subcellularLocation>
        <location evidence="1">Cell membrane</location>
    </subcellularLocation>
    <subcellularLocation>
        <location evidence="2">Cytoplasm</location>
    </subcellularLocation>
</comment>
<comment type="function">
    <text evidence="12">Regulatory subunit of the cAMP-dependent protein kinases involved in cAMP signaling in cells. Type II regulatory chains mediate membrane association by binding to anchoring proteins, including the MAP2 kinase.</text>
</comment>
<evidence type="ECO:0000313" key="15">
    <source>
        <dbReference type="EMBL" id="OBS59220.1"/>
    </source>
</evidence>
<dbReference type="FunFam" id="2.60.120.10:FF:000113">
    <property type="entry name" value="cAMP-dependent protein kinase type II-alpha regulatory subunit isoform X2"/>
    <property type="match status" value="1"/>
</dbReference>
<dbReference type="InterPro" id="IPR050503">
    <property type="entry name" value="cAMP-dep_PK_reg_su-like"/>
</dbReference>
<evidence type="ECO:0000256" key="13">
    <source>
        <dbReference type="ARBA" id="ARBA00041039"/>
    </source>
</evidence>
<feature type="domain" description="Cyclic nucleotide-binding" evidence="14">
    <location>
        <begin position="37"/>
        <end position="118"/>
    </location>
</feature>
<keyword evidence="5" id="KW-0963">Cytoplasm</keyword>
<evidence type="ECO:0000256" key="12">
    <source>
        <dbReference type="ARBA" id="ARBA00037198"/>
    </source>
</evidence>
<name>A0A1A6G086_NEOLE</name>
<keyword evidence="6" id="KW-0597">Phosphoprotein</keyword>
<evidence type="ECO:0000313" key="16">
    <source>
        <dbReference type="Proteomes" id="UP000092124"/>
    </source>
</evidence>
<keyword evidence="11" id="KW-0114">cAMP</keyword>
<keyword evidence="9" id="KW-0547">Nucleotide-binding</keyword>
<dbReference type="GO" id="GO:0005829">
    <property type="term" value="C:cytosol"/>
    <property type="evidence" value="ECO:0007669"/>
    <property type="project" value="TreeGrafter"/>
</dbReference>